<protein>
    <recommendedName>
        <fullName evidence="6">Very short patch repair endonuclease</fullName>
        <ecNumber evidence="6">3.1.-.-</ecNumber>
    </recommendedName>
</protein>
<sequence>MTTEAPERRSAIMRAVRARDTRPEMLVRRAAHGLGYRFRLQAKHLPGRPDLAFPSRKKVIFVHGCFWHGHDCARGARAPKTNAEYWRRKIARNMVRDAHALAALADLGWDALVLWECELKPPAALAERLVAFLGKRGAPSSQDDSAPSGM</sequence>
<keyword evidence="2 6" id="KW-0255">Endonuclease</keyword>
<keyword evidence="3 6" id="KW-0227">DNA damage</keyword>
<evidence type="ECO:0000256" key="5">
    <source>
        <dbReference type="ARBA" id="ARBA00023204"/>
    </source>
</evidence>
<gene>
    <name evidence="7" type="ORF">GCM10008171_14640</name>
</gene>
<reference evidence="7" key="1">
    <citation type="journal article" date="2014" name="Int. J. Syst. Evol. Microbiol.">
        <title>Complete genome sequence of Corynebacterium casei LMG S-19264T (=DSM 44701T), isolated from a smear-ripened cheese.</title>
        <authorList>
            <consortium name="US DOE Joint Genome Institute (JGI-PGF)"/>
            <person name="Walter F."/>
            <person name="Albersmeier A."/>
            <person name="Kalinowski J."/>
            <person name="Ruckert C."/>
        </authorList>
    </citation>
    <scope>NUCLEOTIDE SEQUENCE</scope>
    <source>
        <strain evidence="7">VKM B-2555</strain>
    </source>
</reference>
<dbReference type="EMBL" id="BSFK01000007">
    <property type="protein sequence ID" value="GLK76210.1"/>
    <property type="molecule type" value="Genomic_DNA"/>
</dbReference>
<comment type="caution">
    <text evidence="7">The sequence shown here is derived from an EMBL/GenBank/DDBJ whole genome shotgun (WGS) entry which is preliminary data.</text>
</comment>
<keyword evidence="5 6" id="KW-0234">DNA repair</keyword>
<dbReference type="GO" id="GO:0006298">
    <property type="term" value="P:mismatch repair"/>
    <property type="evidence" value="ECO:0007669"/>
    <property type="project" value="UniProtKB-UniRule"/>
</dbReference>
<reference evidence="7" key="2">
    <citation type="submission" date="2023-01" db="EMBL/GenBank/DDBJ databases">
        <authorList>
            <person name="Sun Q."/>
            <person name="Evtushenko L."/>
        </authorList>
    </citation>
    <scope>NUCLEOTIDE SEQUENCE</scope>
    <source>
        <strain evidence="7">VKM B-2555</strain>
    </source>
</reference>
<evidence type="ECO:0000313" key="7">
    <source>
        <dbReference type="EMBL" id="GLK76210.1"/>
    </source>
</evidence>
<name>A0A9W6N3D1_9HYPH</name>
<evidence type="ECO:0000313" key="8">
    <source>
        <dbReference type="Proteomes" id="UP001143364"/>
    </source>
</evidence>
<evidence type="ECO:0000256" key="1">
    <source>
        <dbReference type="ARBA" id="ARBA00022722"/>
    </source>
</evidence>
<dbReference type="Gene3D" id="3.40.960.10">
    <property type="entry name" value="VSR Endonuclease"/>
    <property type="match status" value="1"/>
</dbReference>
<dbReference type="AlphaFoldDB" id="A0A9W6N3D1"/>
<keyword evidence="4 6" id="KW-0378">Hydrolase</keyword>
<dbReference type="PIRSF" id="PIRSF018267">
    <property type="entry name" value="VSR_endonuc"/>
    <property type="match status" value="1"/>
</dbReference>
<proteinExistence type="inferred from homology"/>
<dbReference type="EC" id="3.1.-.-" evidence="6"/>
<dbReference type="InterPro" id="IPR011335">
    <property type="entry name" value="Restrct_endonuc-II-like"/>
</dbReference>
<dbReference type="SUPFAM" id="SSF52980">
    <property type="entry name" value="Restriction endonuclease-like"/>
    <property type="match status" value="1"/>
</dbReference>
<dbReference type="Pfam" id="PF03852">
    <property type="entry name" value="Vsr"/>
    <property type="match status" value="1"/>
</dbReference>
<evidence type="ECO:0000256" key="3">
    <source>
        <dbReference type="ARBA" id="ARBA00022763"/>
    </source>
</evidence>
<dbReference type="GO" id="GO:0016787">
    <property type="term" value="F:hydrolase activity"/>
    <property type="evidence" value="ECO:0007669"/>
    <property type="project" value="UniProtKB-KW"/>
</dbReference>
<dbReference type="GO" id="GO:0004519">
    <property type="term" value="F:endonuclease activity"/>
    <property type="evidence" value="ECO:0007669"/>
    <property type="project" value="UniProtKB-KW"/>
</dbReference>
<comment type="function">
    <text evidence="6">May nick specific sequences that contain T:G mispairs resulting from m5C-deamination.</text>
</comment>
<comment type="similarity">
    <text evidence="6">Belongs to the vsr family.</text>
</comment>
<dbReference type="NCBIfam" id="TIGR00632">
    <property type="entry name" value="vsr"/>
    <property type="match status" value="1"/>
</dbReference>
<keyword evidence="8" id="KW-1185">Reference proteome</keyword>
<organism evidence="7 8">
    <name type="scientific">Methylopila jiangsuensis</name>
    <dbReference type="NCBI Taxonomy" id="586230"/>
    <lineage>
        <taxon>Bacteria</taxon>
        <taxon>Pseudomonadati</taxon>
        <taxon>Pseudomonadota</taxon>
        <taxon>Alphaproteobacteria</taxon>
        <taxon>Hyphomicrobiales</taxon>
        <taxon>Methylopilaceae</taxon>
        <taxon>Methylopila</taxon>
    </lineage>
</organism>
<evidence type="ECO:0000256" key="2">
    <source>
        <dbReference type="ARBA" id="ARBA00022759"/>
    </source>
</evidence>
<evidence type="ECO:0000256" key="4">
    <source>
        <dbReference type="ARBA" id="ARBA00022801"/>
    </source>
</evidence>
<dbReference type="CDD" id="cd00221">
    <property type="entry name" value="Vsr"/>
    <property type="match status" value="1"/>
</dbReference>
<evidence type="ECO:0000256" key="6">
    <source>
        <dbReference type="PIRNR" id="PIRNR018267"/>
    </source>
</evidence>
<dbReference type="InterPro" id="IPR004603">
    <property type="entry name" value="DNA_mismatch_endonuc_vsr"/>
</dbReference>
<dbReference type="Proteomes" id="UP001143364">
    <property type="component" value="Unassembled WGS sequence"/>
</dbReference>
<accession>A0A9W6N3D1</accession>
<keyword evidence="1 6" id="KW-0540">Nuclease</keyword>
<dbReference type="RefSeq" id="WP_271204161.1">
    <property type="nucleotide sequence ID" value="NZ_BSFK01000007.1"/>
</dbReference>